<keyword evidence="3" id="KW-1185">Reference proteome</keyword>
<evidence type="ECO:0000313" key="2">
    <source>
        <dbReference type="EMBL" id="MBC9934291.1"/>
    </source>
</evidence>
<gene>
    <name evidence="2" type="ORF">ICL07_28145</name>
</gene>
<proteinExistence type="predicted"/>
<accession>A0ABR7TUY3</accession>
<dbReference type="Proteomes" id="UP000659124">
    <property type="component" value="Unassembled WGS sequence"/>
</dbReference>
<dbReference type="EMBL" id="JACVFC010000005">
    <property type="protein sequence ID" value="MBC9934291.1"/>
    <property type="molecule type" value="Genomic_DNA"/>
</dbReference>
<evidence type="ECO:0000256" key="1">
    <source>
        <dbReference type="SAM" id="MobiDB-lite"/>
    </source>
</evidence>
<evidence type="ECO:0000313" key="3">
    <source>
        <dbReference type="Proteomes" id="UP000659124"/>
    </source>
</evidence>
<name>A0ABR7TUY3_9BACT</name>
<feature type="region of interest" description="Disordered" evidence="1">
    <location>
        <begin position="16"/>
        <end position="37"/>
    </location>
</feature>
<protein>
    <submittedName>
        <fullName evidence="2">Uncharacterized protein</fullName>
    </submittedName>
</protein>
<organism evidence="2 3">
    <name type="scientific">Chitinophaga qingshengii</name>
    <dbReference type="NCBI Taxonomy" id="1569794"/>
    <lineage>
        <taxon>Bacteria</taxon>
        <taxon>Pseudomonadati</taxon>
        <taxon>Bacteroidota</taxon>
        <taxon>Chitinophagia</taxon>
        <taxon>Chitinophagales</taxon>
        <taxon>Chitinophagaceae</taxon>
        <taxon>Chitinophaga</taxon>
    </lineage>
</organism>
<dbReference type="RefSeq" id="WP_188091402.1">
    <property type="nucleotide sequence ID" value="NZ_JACVFC010000005.1"/>
</dbReference>
<reference evidence="2 3" key="1">
    <citation type="submission" date="2020-09" db="EMBL/GenBank/DDBJ databases">
        <title>Genome sequences of type strains of Chitinophaga qingshengii and Chitinophaga varians.</title>
        <authorList>
            <person name="Kittiwongwattana C."/>
        </authorList>
    </citation>
    <scope>NUCLEOTIDE SEQUENCE [LARGE SCALE GENOMIC DNA]</scope>
    <source>
        <strain evidence="2 3">JCM 30026</strain>
    </source>
</reference>
<sequence>MEENKKPLSLLEKMKQKAREQKMYGGEQEDKSAGMKARDCPNCGAGRMQQDGLTHCAYCGFEFLSVTLTDGINIKKEDNSPQH</sequence>
<comment type="caution">
    <text evidence="2">The sequence shown here is derived from an EMBL/GenBank/DDBJ whole genome shotgun (WGS) entry which is preliminary data.</text>
</comment>